<accession>A0A4U3MMT9</accession>
<reference evidence="1 2" key="1">
    <citation type="submission" date="2019-04" db="EMBL/GenBank/DDBJ databases">
        <title>Herbidospora sp. NEAU-GS14.nov., a novel actinomycete isolated from soil.</title>
        <authorList>
            <person name="Han L."/>
        </authorList>
    </citation>
    <scope>NUCLEOTIDE SEQUENCE [LARGE SCALE GENOMIC DNA]</scope>
    <source>
        <strain evidence="1 2">NEAU-GS14</strain>
    </source>
</reference>
<proteinExistence type="predicted"/>
<sequence>MEIDELFSPRYREITETAESFLMSTQQLVAMFGDDAQLIDGELTAHDADGSTVDLTIRALDSTWWDVETTMQEVLDEISRLYSDAKALPWRSTGSL</sequence>
<evidence type="ECO:0000313" key="1">
    <source>
        <dbReference type="EMBL" id="TKK90841.1"/>
    </source>
</evidence>
<dbReference type="EMBL" id="SZQA01000002">
    <property type="protein sequence ID" value="TKK90841.1"/>
    <property type="molecule type" value="Genomic_DNA"/>
</dbReference>
<dbReference type="AlphaFoldDB" id="A0A4U3MMT9"/>
<protein>
    <submittedName>
        <fullName evidence="1">Uncharacterized protein</fullName>
    </submittedName>
</protein>
<dbReference type="Proteomes" id="UP000308705">
    <property type="component" value="Unassembled WGS sequence"/>
</dbReference>
<evidence type="ECO:0000313" key="2">
    <source>
        <dbReference type="Proteomes" id="UP000308705"/>
    </source>
</evidence>
<comment type="caution">
    <text evidence="1">The sequence shown here is derived from an EMBL/GenBank/DDBJ whole genome shotgun (WGS) entry which is preliminary data.</text>
</comment>
<keyword evidence="2" id="KW-1185">Reference proteome</keyword>
<organism evidence="1 2">
    <name type="scientific">Herbidospora galbida</name>
    <dbReference type="NCBI Taxonomy" id="2575442"/>
    <lineage>
        <taxon>Bacteria</taxon>
        <taxon>Bacillati</taxon>
        <taxon>Actinomycetota</taxon>
        <taxon>Actinomycetes</taxon>
        <taxon>Streptosporangiales</taxon>
        <taxon>Streptosporangiaceae</taxon>
        <taxon>Herbidospora</taxon>
    </lineage>
</organism>
<name>A0A4U3MMT9_9ACTN</name>
<gene>
    <name evidence="1" type="ORF">FDA94_03505</name>
</gene>